<comment type="caution">
    <text evidence="1">The sequence shown here is derived from an EMBL/GenBank/DDBJ whole genome shotgun (WGS) entry which is preliminary data.</text>
</comment>
<keyword evidence="2" id="KW-1185">Reference proteome</keyword>
<organism evidence="1 2">
    <name type="scientific">Ameca splendens</name>
    <dbReference type="NCBI Taxonomy" id="208324"/>
    <lineage>
        <taxon>Eukaryota</taxon>
        <taxon>Metazoa</taxon>
        <taxon>Chordata</taxon>
        <taxon>Craniata</taxon>
        <taxon>Vertebrata</taxon>
        <taxon>Euteleostomi</taxon>
        <taxon>Actinopterygii</taxon>
        <taxon>Neopterygii</taxon>
        <taxon>Teleostei</taxon>
        <taxon>Neoteleostei</taxon>
        <taxon>Acanthomorphata</taxon>
        <taxon>Ovalentaria</taxon>
        <taxon>Atherinomorphae</taxon>
        <taxon>Cyprinodontiformes</taxon>
        <taxon>Goodeidae</taxon>
        <taxon>Ameca</taxon>
    </lineage>
</organism>
<dbReference type="EMBL" id="JAHRIP010019456">
    <property type="protein sequence ID" value="MEQ2287300.1"/>
    <property type="molecule type" value="Genomic_DNA"/>
</dbReference>
<dbReference type="Proteomes" id="UP001469553">
    <property type="component" value="Unassembled WGS sequence"/>
</dbReference>
<proteinExistence type="predicted"/>
<evidence type="ECO:0000313" key="1">
    <source>
        <dbReference type="EMBL" id="MEQ2287300.1"/>
    </source>
</evidence>
<sequence length="127" mass="14026">MFLLGFLCSGGPLHVYGSDLLHLCPGSRGAGLWLLTLAYANVYGETLYTQERSHSDPQVLTNTQIFYTELHLLLLSSCIHRYHALFSVKAVIMYGSAGVEASSVLSCNLFILLSLLHSFLLLSLFPF</sequence>
<gene>
    <name evidence="1" type="ORF">AMECASPLE_010944</name>
</gene>
<name>A0ABV0Y157_9TELE</name>
<protein>
    <submittedName>
        <fullName evidence="1">Uncharacterized protein</fullName>
    </submittedName>
</protein>
<accession>A0ABV0Y157</accession>
<evidence type="ECO:0000313" key="2">
    <source>
        <dbReference type="Proteomes" id="UP001469553"/>
    </source>
</evidence>
<reference evidence="1 2" key="1">
    <citation type="submission" date="2021-06" db="EMBL/GenBank/DDBJ databases">
        <authorList>
            <person name="Palmer J.M."/>
        </authorList>
    </citation>
    <scope>NUCLEOTIDE SEQUENCE [LARGE SCALE GENOMIC DNA]</scope>
    <source>
        <strain evidence="1 2">AS_MEX2019</strain>
        <tissue evidence="1">Muscle</tissue>
    </source>
</reference>